<dbReference type="InterPro" id="IPR053134">
    <property type="entry name" value="RNA-dir_DNA_polymerase"/>
</dbReference>
<name>A0AAF0QSW5_SOLVR</name>
<dbReference type="PANTHER" id="PTHR24559">
    <property type="entry name" value="TRANSPOSON TY3-I GAG-POL POLYPROTEIN"/>
    <property type="match status" value="1"/>
</dbReference>
<accession>A0AAF0QSW5</accession>
<evidence type="ECO:0000259" key="1">
    <source>
        <dbReference type="Pfam" id="PF00078"/>
    </source>
</evidence>
<dbReference type="PANTHER" id="PTHR24559:SF444">
    <property type="entry name" value="REVERSE TRANSCRIPTASE DOMAIN-CONTAINING PROTEIN"/>
    <property type="match status" value="1"/>
</dbReference>
<evidence type="ECO:0000313" key="3">
    <source>
        <dbReference type="Proteomes" id="UP001234989"/>
    </source>
</evidence>
<dbReference type="InterPro" id="IPR043502">
    <property type="entry name" value="DNA/RNA_pol_sf"/>
</dbReference>
<keyword evidence="3" id="KW-1185">Reference proteome</keyword>
<protein>
    <recommendedName>
        <fullName evidence="1">Reverse transcriptase domain-containing protein</fullName>
    </recommendedName>
</protein>
<proteinExistence type="predicted"/>
<organism evidence="2 3">
    <name type="scientific">Solanum verrucosum</name>
    <dbReference type="NCBI Taxonomy" id="315347"/>
    <lineage>
        <taxon>Eukaryota</taxon>
        <taxon>Viridiplantae</taxon>
        <taxon>Streptophyta</taxon>
        <taxon>Embryophyta</taxon>
        <taxon>Tracheophyta</taxon>
        <taxon>Spermatophyta</taxon>
        <taxon>Magnoliopsida</taxon>
        <taxon>eudicotyledons</taxon>
        <taxon>Gunneridae</taxon>
        <taxon>Pentapetalae</taxon>
        <taxon>asterids</taxon>
        <taxon>lamiids</taxon>
        <taxon>Solanales</taxon>
        <taxon>Solanaceae</taxon>
        <taxon>Solanoideae</taxon>
        <taxon>Solaneae</taxon>
        <taxon>Solanum</taxon>
    </lineage>
</organism>
<evidence type="ECO:0000313" key="2">
    <source>
        <dbReference type="EMBL" id="WMV25354.1"/>
    </source>
</evidence>
<dbReference type="EMBL" id="CP133615">
    <property type="protein sequence ID" value="WMV25354.1"/>
    <property type="molecule type" value="Genomic_DNA"/>
</dbReference>
<sequence>MGVSKVEWTGASGSYPSKDTSVEPLPMDYVFPTNLPRVPPDRDIDFAIDLEPGTKPISIPLYYMAPTKLKEYKDQDFFVFIDEILVDSKNEEDRDRHLRIVLQRLKEEKLYAKFSKCKFWLDSMAFLGRVLSKEGINVNPAKIEVMRGWKRPTLVTKIQSFVGRKTNVVADALSRKTSSMRCLASISVEERSLARDVQRLANSIVCLWVSQETGGLIAFIEASSPLVERHFYDENLCLIRDKVIRGEVKEVVLDSCNDPKNELVKLEPHM</sequence>
<dbReference type="InterPro" id="IPR043128">
    <property type="entry name" value="Rev_trsase/Diguanyl_cyclase"/>
</dbReference>
<gene>
    <name evidence="2" type="ORF">MTR67_018739</name>
</gene>
<dbReference type="InterPro" id="IPR000477">
    <property type="entry name" value="RT_dom"/>
</dbReference>
<dbReference type="Pfam" id="PF00078">
    <property type="entry name" value="RVT_1"/>
    <property type="match status" value="1"/>
</dbReference>
<dbReference type="AlphaFoldDB" id="A0AAF0QSW5"/>
<dbReference type="Gene3D" id="3.30.70.270">
    <property type="match status" value="1"/>
</dbReference>
<reference evidence="2" key="1">
    <citation type="submission" date="2023-08" db="EMBL/GenBank/DDBJ databases">
        <title>A de novo genome assembly of Solanum verrucosum Schlechtendal, a Mexican diploid species geographically isolated from the other diploid A-genome species in potato relatives.</title>
        <authorList>
            <person name="Hosaka K."/>
        </authorList>
    </citation>
    <scope>NUCLEOTIDE SEQUENCE</scope>
    <source>
        <tissue evidence="2">Young leaves</tissue>
    </source>
</reference>
<dbReference type="SUPFAM" id="SSF56672">
    <property type="entry name" value="DNA/RNA polymerases"/>
    <property type="match status" value="1"/>
</dbReference>
<feature type="domain" description="Reverse transcriptase" evidence="1">
    <location>
        <begin position="70"/>
        <end position="128"/>
    </location>
</feature>
<dbReference type="Proteomes" id="UP001234989">
    <property type="component" value="Chromosome 4"/>
</dbReference>